<dbReference type="EMBL" id="JASBWT010000009">
    <property type="protein sequence ID" value="KAJ9101764.1"/>
    <property type="molecule type" value="Genomic_DNA"/>
</dbReference>
<dbReference type="Proteomes" id="UP001227268">
    <property type="component" value="Unassembled WGS sequence"/>
</dbReference>
<proteinExistence type="predicted"/>
<gene>
    <name evidence="1" type="ORF">QFC21_003103</name>
</gene>
<protein>
    <submittedName>
        <fullName evidence="1">Uncharacterized protein</fullName>
    </submittedName>
</protein>
<evidence type="ECO:0000313" key="2">
    <source>
        <dbReference type="Proteomes" id="UP001227268"/>
    </source>
</evidence>
<evidence type="ECO:0000313" key="1">
    <source>
        <dbReference type="EMBL" id="KAJ9101764.1"/>
    </source>
</evidence>
<reference evidence="1" key="1">
    <citation type="submission" date="2023-04" db="EMBL/GenBank/DDBJ databases">
        <title>Draft Genome sequencing of Naganishia species isolated from polar environments using Oxford Nanopore Technology.</title>
        <authorList>
            <person name="Leo P."/>
            <person name="Venkateswaran K."/>
        </authorList>
    </citation>
    <scope>NUCLEOTIDE SEQUENCE</scope>
    <source>
        <strain evidence="1">MNA-CCFEE 5423</strain>
    </source>
</reference>
<comment type="caution">
    <text evidence="1">The sequence shown here is derived from an EMBL/GenBank/DDBJ whole genome shotgun (WGS) entry which is preliminary data.</text>
</comment>
<sequence length="495" mass="53702">MPTTRAQSVRSSSRTASPEFHGHAESVSSQQSTSTPLSQSHRNLRSSGQPAEHVDVEHLDVTHLSREARALLEDDLAHTPGSQGSPRLKRSSARSASATPSKTSVRTSSQARKGKSNPTRKIGDISVTEDEDDHLGGLQLVEPVVEIPFTSEDLRKAASDATEPVIVVEVEEWRSNLNPTNASLADIGGFTEQEVVSHNGSQISPKQSPSPVLNIDTDSGSESGDSTASEGTADTATPRRYGASSRMASESEDEEDLDNMFQRALDQARCAAKVNEAGLQDDLQADVMMVGEKAVKERPIPGLLVPVIPRYDLEQSSTAQHRRKKDVGEGSSKGKGHATMSSGTALDAGRERDTIAYQPEVSRKQKMKQPKPHSANEAWAALPSIPSSLLPQMRRDYQAMNLANSLDPKRFMKGGAKSTKIPENFAIGTIINPPKRLQSTTLTKERKYNPGSIVQTLVADSELGSYAKRKYNDFAGSRMANGRGQGWKKRKGEDW</sequence>
<accession>A0ACC2VRM9</accession>
<name>A0ACC2VRM9_9TREE</name>
<keyword evidence="2" id="KW-1185">Reference proteome</keyword>
<organism evidence="1 2">
    <name type="scientific">Naganishia friedmannii</name>
    <dbReference type="NCBI Taxonomy" id="89922"/>
    <lineage>
        <taxon>Eukaryota</taxon>
        <taxon>Fungi</taxon>
        <taxon>Dikarya</taxon>
        <taxon>Basidiomycota</taxon>
        <taxon>Agaricomycotina</taxon>
        <taxon>Tremellomycetes</taxon>
        <taxon>Filobasidiales</taxon>
        <taxon>Filobasidiaceae</taxon>
        <taxon>Naganishia</taxon>
    </lineage>
</organism>